<sequence>MRVLIACEESQRVALEFRKMGHEAYSCDLEEAGGGHDLMHLNVDALQMLKLRWDLVIAHPPCTYLTVTGNRWFDEGKYGDRARERKANREAAVEFFMAFAKCDAPHVAIENPVGCMSTRWRKPDQIVQPYMFGDPFEKKTCLWLKGLEPLKPTDEVEPEPRKVFKSGNSMPAWYADAWHLPPHERAKVRSRTFPGIAKAMANQWCEQIGMEGV</sequence>
<organism evidence="1 2">
    <name type="scientific">Collinsella aerofaciens</name>
    <dbReference type="NCBI Taxonomy" id="74426"/>
    <lineage>
        <taxon>Bacteria</taxon>
        <taxon>Bacillati</taxon>
        <taxon>Actinomycetota</taxon>
        <taxon>Coriobacteriia</taxon>
        <taxon>Coriobacteriales</taxon>
        <taxon>Coriobacteriaceae</taxon>
        <taxon>Collinsella</taxon>
    </lineage>
</organism>
<dbReference type="EMBL" id="WWSR01000015">
    <property type="protein sequence ID" value="MZJ39966.1"/>
    <property type="molecule type" value="Genomic_DNA"/>
</dbReference>
<dbReference type="Proteomes" id="UP000469380">
    <property type="component" value="Unassembled WGS sequence"/>
</dbReference>
<protein>
    <recommendedName>
        <fullName evidence="3">DNA cytosine methyltransferase</fullName>
    </recommendedName>
</protein>
<dbReference type="RefSeq" id="WP_161160815.1">
    <property type="nucleotide sequence ID" value="NZ_WWSR01000015.1"/>
</dbReference>
<evidence type="ECO:0000313" key="2">
    <source>
        <dbReference type="Proteomes" id="UP000469380"/>
    </source>
</evidence>
<reference evidence="1 2" key="1">
    <citation type="journal article" date="2019" name="Nat. Med.">
        <title>A library of human gut bacterial isolates paired with longitudinal multiomics data enables mechanistic microbiome research.</title>
        <authorList>
            <person name="Poyet M."/>
            <person name="Groussin M."/>
            <person name="Gibbons S.M."/>
            <person name="Avila-Pacheco J."/>
            <person name="Jiang X."/>
            <person name="Kearney S.M."/>
            <person name="Perrotta A.R."/>
            <person name="Berdy B."/>
            <person name="Zhao S."/>
            <person name="Lieberman T.D."/>
            <person name="Swanson P.K."/>
            <person name="Smith M."/>
            <person name="Roesemann S."/>
            <person name="Alexander J.E."/>
            <person name="Rich S.A."/>
            <person name="Livny J."/>
            <person name="Vlamakis H."/>
            <person name="Clish C."/>
            <person name="Bullock K."/>
            <person name="Deik A."/>
            <person name="Scott J."/>
            <person name="Pierce K.A."/>
            <person name="Xavier R.J."/>
            <person name="Alm E.J."/>
        </authorList>
    </citation>
    <scope>NUCLEOTIDE SEQUENCE [LARGE SCALE GENOMIC DNA]</scope>
    <source>
        <strain evidence="1 2">BIOML-A20</strain>
    </source>
</reference>
<proteinExistence type="predicted"/>
<comment type="caution">
    <text evidence="1">The sequence shown here is derived from an EMBL/GenBank/DDBJ whole genome shotgun (WGS) entry which is preliminary data.</text>
</comment>
<name>A0A6N9JKY4_9ACTN</name>
<dbReference type="AlphaFoldDB" id="A0A6N9JKY4"/>
<gene>
    <name evidence="1" type="ORF">GT464_08445</name>
</gene>
<accession>A0A6N9JKY4</accession>
<evidence type="ECO:0000313" key="1">
    <source>
        <dbReference type="EMBL" id="MZJ39966.1"/>
    </source>
</evidence>
<evidence type="ECO:0008006" key="3">
    <source>
        <dbReference type="Google" id="ProtNLM"/>
    </source>
</evidence>